<sequence>MVGLWKPSNFMTDRGVLKGYPDGTFKPENSVTKAEFTVIVARLFDKYRSNTLPEPRYVRKQIDANQLTEAKYTNIKGFVDVTNTYWAYKEISELYDSQFEYKFTFNGNYELLFEPEHQLTRLETAGLFAICFDQFLNPDVTDKQLQETLTKMKDVIFRIAKTPTEFSDMWKEQEEAEQRGDKTQHLIFAQFRNQDRINGGDTAYPLAQTIVNFHNQGFITADASGMLYPKGSLSRAQFSTILYRIHKLVVSKKVFTKYSSIVSAASHMK</sequence>
<evidence type="ECO:0000313" key="3">
    <source>
        <dbReference type="Proteomes" id="UP001165962"/>
    </source>
</evidence>
<accession>A0ABX0J0X3</accession>
<evidence type="ECO:0000313" key="2">
    <source>
        <dbReference type="EMBL" id="NHN28542.1"/>
    </source>
</evidence>
<keyword evidence="3" id="KW-1185">Reference proteome</keyword>
<organism evidence="2 3">
    <name type="scientific">Paenibacillus agricola</name>
    <dbReference type="NCBI Taxonomy" id="2716264"/>
    <lineage>
        <taxon>Bacteria</taxon>
        <taxon>Bacillati</taxon>
        <taxon>Bacillota</taxon>
        <taxon>Bacilli</taxon>
        <taxon>Bacillales</taxon>
        <taxon>Paenibacillaceae</taxon>
        <taxon>Paenibacillus</taxon>
    </lineage>
</organism>
<dbReference type="PANTHER" id="PTHR43308">
    <property type="entry name" value="OUTER MEMBRANE PROTEIN ALPHA-RELATED"/>
    <property type="match status" value="1"/>
</dbReference>
<feature type="domain" description="SLH" evidence="1">
    <location>
        <begin position="74"/>
        <end position="142"/>
    </location>
</feature>
<proteinExistence type="predicted"/>
<dbReference type="PROSITE" id="PS51272">
    <property type="entry name" value="SLH"/>
    <property type="match status" value="2"/>
</dbReference>
<dbReference type="PANTHER" id="PTHR43308:SF5">
    <property type="entry name" value="S-LAYER PROTEIN _ PEPTIDOGLYCAN ENDO-BETA-N-ACETYLGLUCOSAMINIDASE"/>
    <property type="match status" value="1"/>
</dbReference>
<dbReference type="Proteomes" id="UP001165962">
    <property type="component" value="Unassembled WGS sequence"/>
</dbReference>
<reference evidence="2" key="1">
    <citation type="submission" date="2020-03" db="EMBL/GenBank/DDBJ databases">
        <title>Draft sequencing of Paenibacilllus sp. S3N08.</title>
        <authorList>
            <person name="Kim D.-U."/>
        </authorList>
    </citation>
    <scope>NUCLEOTIDE SEQUENCE</scope>
    <source>
        <strain evidence="2">S3N08</strain>
    </source>
</reference>
<comment type="caution">
    <text evidence="2">The sequence shown here is derived from an EMBL/GenBank/DDBJ whole genome shotgun (WGS) entry which is preliminary data.</text>
</comment>
<feature type="domain" description="SLH" evidence="1">
    <location>
        <begin position="1"/>
        <end position="54"/>
    </location>
</feature>
<protein>
    <submittedName>
        <fullName evidence="2">S-layer homology domain-containing protein</fullName>
    </submittedName>
</protein>
<dbReference type="EMBL" id="JAAOIW010000001">
    <property type="protein sequence ID" value="NHN28542.1"/>
    <property type="molecule type" value="Genomic_DNA"/>
</dbReference>
<dbReference type="InterPro" id="IPR051465">
    <property type="entry name" value="Cell_Envelope_Struct_Comp"/>
</dbReference>
<name>A0ABX0J0X3_9BACL</name>
<dbReference type="Pfam" id="PF00395">
    <property type="entry name" value="SLH"/>
    <property type="match status" value="1"/>
</dbReference>
<gene>
    <name evidence="2" type="ORF">G9U52_01705</name>
</gene>
<evidence type="ECO:0000259" key="1">
    <source>
        <dbReference type="PROSITE" id="PS51272"/>
    </source>
</evidence>
<dbReference type="InterPro" id="IPR001119">
    <property type="entry name" value="SLH_dom"/>
</dbReference>